<dbReference type="InterPro" id="IPR029058">
    <property type="entry name" value="AB_hydrolase_fold"/>
</dbReference>
<dbReference type="GO" id="GO:0052689">
    <property type="term" value="F:carboxylic ester hydrolase activity"/>
    <property type="evidence" value="ECO:0007669"/>
    <property type="project" value="TreeGrafter"/>
</dbReference>
<dbReference type="Pfam" id="PF02129">
    <property type="entry name" value="Peptidase_S15"/>
    <property type="match status" value="1"/>
</dbReference>
<dbReference type="PANTHER" id="PTHR43265:SF1">
    <property type="entry name" value="ESTERASE ESTD"/>
    <property type="match status" value="1"/>
</dbReference>
<dbReference type="OrthoDB" id="9809549at2"/>
<dbReference type="InterPro" id="IPR053145">
    <property type="entry name" value="AB_hydrolase_Est10"/>
</dbReference>
<dbReference type="InterPro" id="IPR000383">
    <property type="entry name" value="Xaa-Pro-like_dom"/>
</dbReference>
<name>A0A1I5AHT9_9FLAO</name>
<protein>
    <recommendedName>
        <fullName evidence="1">Xaa-Pro dipeptidyl-peptidase-like domain-containing protein</fullName>
    </recommendedName>
</protein>
<dbReference type="RefSeq" id="WP_091521705.1">
    <property type="nucleotide sequence ID" value="NZ_FOVI01000008.1"/>
</dbReference>
<accession>A0A1I5AHT9</accession>
<sequence length="451" mass="50236">MRNFILLITLLFSFTSIAQIEGTWNGNIEIPNQKLPFVIHISKANNQLKVMGESPMQTDEKFPLEKITFQNDTLKISDSKLGMNYVGVLKNPKQIEGKFSQRGMSFPLNLEKGEFKLNRPQEPQPPFSYKTEDVTFENKEAKIKLAGTLTMPNGKGKFPAIVLVAGSGTNDRNEELFGHKPFMVIADHLTKNGYAVLRYDKRGVASSEGNFAKATVFDFASDAKAAIKYLKTVKEIDSKKIGVLGHSEGGSVAQIIASEDSSVNFIILMASLGIKGSDGLVLQNDAFAKAMGLPELTRALNKKLNEKTYEIIMRNDSKEKANKELKEYYKTTVHYKNATDEELDERIKGLYSEHIRQLLLFDPIDYLPKINCEVLAINGTKDLQVTSVENLAGIAKGLGSKGKLQIISYDGLNHLFQPATTGLDSEYGEIETTIEPKVLEDITKWLNEKVK</sequence>
<keyword evidence="3" id="KW-1185">Reference proteome</keyword>
<proteinExistence type="predicted"/>
<evidence type="ECO:0000259" key="1">
    <source>
        <dbReference type="Pfam" id="PF02129"/>
    </source>
</evidence>
<feature type="domain" description="Xaa-Pro dipeptidyl-peptidase-like" evidence="1">
    <location>
        <begin position="144"/>
        <end position="386"/>
    </location>
</feature>
<dbReference type="SUPFAM" id="SSF53474">
    <property type="entry name" value="alpha/beta-Hydrolases"/>
    <property type="match status" value="1"/>
</dbReference>
<dbReference type="AlphaFoldDB" id="A0A1I5AHT9"/>
<reference evidence="3" key="1">
    <citation type="submission" date="2016-10" db="EMBL/GenBank/DDBJ databases">
        <authorList>
            <person name="Varghese N."/>
            <person name="Submissions S."/>
        </authorList>
    </citation>
    <scope>NUCLEOTIDE SEQUENCE [LARGE SCALE GENOMIC DNA]</scope>
    <source>
        <strain evidence="3">DS-12</strain>
    </source>
</reference>
<organism evidence="2 3">
    <name type="scientific">Paenimyroides ummariense</name>
    <dbReference type="NCBI Taxonomy" id="913024"/>
    <lineage>
        <taxon>Bacteria</taxon>
        <taxon>Pseudomonadati</taxon>
        <taxon>Bacteroidota</taxon>
        <taxon>Flavobacteriia</taxon>
        <taxon>Flavobacteriales</taxon>
        <taxon>Flavobacteriaceae</taxon>
        <taxon>Paenimyroides</taxon>
    </lineage>
</organism>
<dbReference type="Proteomes" id="UP000199036">
    <property type="component" value="Unassembled WGS sequence"/>
</dbReference>
<evidence type="ECO:0000313" key="2">
    <source>
        <dbReference type="EMBL" id="SFN62044.1"/>
    </source>
</evidence>
<gene>
    <name evidence="2" type="ORF">SAMN05421741_10854</name>
</gene>
<dbReference type="EMBL" id="FOVI01000008">
    <property type="protein sequence ID" value="SFN62044.1"/>
    <property type="molecule type" value="Genomic_DNA"/>
</dbReference>
<evidence type="ECO:0000313" key="3">
    <source>
        <dbReference type="Proteomes" id="UP000199036"/>
    </source>
</evidence>
<dbReference type="STRING" id="913024.SAMN05421741_10854"/>
<dbReference type="PANTHER" id="PTHR43265">
    <property type="entry name" value="ESTERASE ESTD"/>
    <property type="match status" value="1"/>
</dbReference>
<dbReference type="Gene3D" id="3.40.50.1820">
    <property type="entry name" value="alpha/beta hydrolase"/>
    <property type="match status" value="1"/>
</dbReference>